<accession>A0AAD1XWN1</accession>
<sequence length="101" mass="11568">MTQSFSISLDQKIQFEKVLVCLWLFGLFGITLDLQEDLLAGSLCGFRCQILSQDIMTQIIEKENSNKWEGIQISKNSRFSTADSTYNSNFIQAFACPFQHF</sequence>
<gene>
    <name evidence="1" type="ORF">ECRASSUSDP1_LOCUS21359</name>
</gene>
<protein>
    <submittedName>
        <fullName evidence="1">Uncharacterized protein</fullName>
    </submittedName>
</protein>
<keyword evidence="2" id="KW-1185">Reference proteome</keyword>
<reference evidence="1" key="1">
    <citation type="submission" date="2023-07" db="EMBL/GenBank/DDBJ databases">
        <authorList>
            <consortium name="AG Swart"/>
            <person name="Singh M."/>
            <person name="Singh A."/>
            <person name="Seah K."/>
            <person name="Emmerich C."/>
        </authorList>
    </citation>
    <scope>NUCLEOTIDE SEQUENCE</scope>
    <source>
        <strain evidence="1">DP1</strain>
    </source>
</reference>
<evidence type="ECO:0000313" key="1">
    <source>
        <dbReference type="EMBL" id="CAI2379936.1"/>
    </source>
</evidence>
<dbReference type="Proteomes" id="UP001295684">
    <property type="component" value="Unassembled WGS sequence"/>
</dbReference>
<organism evidence="1 2">
    <name type="scientific">Euplotes crassus</name>
    <dbReference type="NCBI Taxonomy" id="5936"/>
    <lineage>
        <taxon>Eukaryota</taxon>
        <taxon>Sar</taxon>
        <taxon>Alveolata</taxon>
        <taxon>Ciliophora</taxon>
        <taxon>Intramacronucleata</taxon>
        <taxon>Spirotrichea</taxon>
        <taxon>Hypotrichia</taxon>
        <taxon>Euplotida</taxon>
        <taxon>Euplotidae</taxon>
        <taxon>Moneuplotes</taxon>
    </lineage>
</organism>
<comment type="caution">
    <text evidence="1">The sequence shown here is derived from an EMBL/GenBank/DDBJ whole genome shotgun (WGS) entry which is preliminary data.</text>
</comment>
<evidence type="ECO:0000313" key="2">
    <source>
        <dbReference type="Proteomes" id="UP001295684"/>
    </source>
</evidence>
<dbReference type="EMBL" id="CAMPGE010021823">
    <property type="protein sequence ID" value="CAI2379936.1"/>
    <property type="molecule type" value="Genomic_DNA"/>
</dbReference>
<proteinExistence type="predicted"/>
<dbReference type="AlphaFoldDB" id="A0AAD1XWN1"/>
<name>A0AAD1XWN1_EUPCR</name>